<reference evidence="9 10" key="1">
    <citation type="submission" date="2016-10" db="EMBL/GenBank/DDBJ databases">
        <title>Proteomics and genomics reveal pathogen-plant mechanisms compatible with a hemibiotrophic lifestyle of Diplodia corticola.</title>
        <authorList>
            <person name="Fernandes I."/>
            <person name="De Jonge R."/>
            <person name="Van De Peer Y."/>
            <person name="Devreese B."/>
            <person name="Alves A."/>
            <person name="Esteves A.C."/>
        </authorList>
    </citation>
    <scope>NUCLEOTIDE SEQUENCE [LARGE SCALE GENOMIC DNA]</scope>
    <source>
        <strain evidence="9 10">CBS 112549</strain>
    </source>
</reference>
<dbReference type="GO" id="GO:0022857">
    <property type="term" value="F:transmembrane transporter activity"/>
    <property type="evidence" value="ECO:0007669"/>
    <property type="project" value="InterPro"/>
</dbReference>
<feature type="transmembrane region" description="Helical" evidence="7">
    <location>
        <begin position="590"/>
        <end position="609"/>
    </location>
</feature>
<feature type="region of interest" description="Disordered" evidence="6">
    <location>
        <begin position="1"/>
        <end position="65"/>
    </location>
</feature>
<feature type="transmembrane region" description="Helical" evidence="7">
    <location>
        <begin position="439"/>
        <end position="458"/>
    </location>
</feature>
<feature type="transmembrane region" description="Helical" evidence="7">
    <location>
        <begin position="148"/>
        <end position="166"/>
    </location>
</feature>
<organism evidence="9 10">
    <name type="scientific">Diplodia corticola</name>
    <dbReference type="NCBI Taxonomy" id="236234"/>
    <lineage>
        <taxon>Eukaryota</taxon>
        <taxon>Fungi</taxon>
        <taxon>Dikarya</taxon>
        <taxon>Ascomycota</taxon>
        <taxon>Pezizomycotina</taxon>
        <taxon>Dothideomycetes</taxon>
        <taxon>Dothideomycetes incertae sedis</taxon>
        <taxon>Botryosphaeriales</taxon>
        <taxon>Botryosphaeriaceae</taxon>
        <taxon>Diplodia</taxon>
    </lineage>
</organism>
<feature type="domain" description="Major facilitator superfamily (MFS) profile" evidence="8">
    <location>
        <begin position="74"/>
        <end position="614"/>
    </location>
</feature>
<evidence type="ECO:0000256" key="5">
    <source>
        <dbReference type="ARBA" id="ARBA00023136"/>
    </source>
</evidence>
<feature type="compositionally biased region" description="Polar residues" evidence="6">
    <location>
        <begin position="345"/>
        <end position="360"/>
    </location>
</feature>
<dbReference type="PANTHER" id="PTHR23504">
    <property type="entry name" value="MAJOR FACILITATOR SUPERFAMILY DOMAIN-CONTAINING PROTEIN 10"/>
    <property type="match status" value="1"/>
</dbReference>
<feature type="transmembrane region" description="Helical" evidence="7">
    <location>
        <begin position="383"/>
        <end position="407"/>
    </location>
</feature>
<sequence>MPSGDASRASSPLAEGRDVSGHGLLPAFGSTLEDGEPARRSSHDGQPGVDEGEGQAERAKDKPVTWSSLPRKDQLMILTLARLSEPLTQTSLQAYMFYQLKSFDPSLPDSTIASQAGILQGAFTATQFVTAVLWGRVADAEWAGRKKVILIGLLGTAISALGFGFSKSFVTAVVFRCLGGMLNGNIGVMRTMIAEIIKEKKYQSRAFLLLPMTFNIGVIIGPVLGGLLADPAANYPYLFGPGSLFGGRNGVGWMTEWPYALPNLVSAVFLFCSSMAILFGLEETHEALQGKPDFGIRLRRWLSRNVLRRLRRRSHPPGDYYQPVPTDDRPHTPDQQPTDIEMATTPLTPSSSDNSNNNIATQTPRRNRRRPTLPFHRIWTPQVLLTFLAHFLLALHLGTLNSLWFTFLSTPRFDPSSSPSPQRPPLHFTGGLGLPPSRIGAALAILGAIGIALQLSLYPRIATRVPTTTSFRLSLLLFPIAYTLIPFLALIPTSTPTPSSGPTTAPAPATSADPPLLWPAIAAALLVVVAGRTFALPAAAILVNNSCPHPSVLGTVHGVAQSVSSGARTLGPVVGGWVFGKGLELGVVGLAWWGLAGVAAGGAVVGGFVREGGDHNRRGGWGGEGGGDGDGEEKEGEEEGDGDGEGEEEGEGGGSEVAVGREVVRK</sequence>
<dbReference type="InterPro" id="IPR001958">
    <property type="entry name" value="Tet-R_TetA/multi-R_MdtG-like"/>
</dbReference>
<evidence type="ECO:0000259" key="8">
    <source>
        <dbReference type="PROSITE" id="PS50850"/>
    </source>
</evidence>
<dbReference type="GO" id="GO:0016020">
    <property type="term" value="C:membrane"/>
    <property type="evidence" value="ECO:0007669"/>
    <property type="project" value="UniProtKB-SubCell"/>
</dbReference>
<protein>
    <submittedName>
        <fullName evidence="9">Mfs multidrug transporter</fullName>
    </submittedName>
</protein>
<dbReference type="PROSITE" id="PS50850">
    <property type="entry name" value="MFS"/>
    <property type="match status" value="1"/>
</dbReference>
<feature type="compositionally biased region" description="Low complexity" evidence="6">
    <location>
        <begin position="656"/>
        <end position="666"/>
    </location>
</feature>
<evidence type="ECO:0000256" key="7">
    <source>
        <dbReference type="SAM" id="Phobius"/>
    </source>
</evidence>
<accession>A0A1J9QZV8</accession>
<dbReference type="OrthoDB" id="10262656at2759"/>
<name>A0A1J9QZV8_9PEZI</name>
<keyword evidence="10" id="KW-1185">Reference proteome</keyword>
<feature type="transmembrane region" description="Helical" evidence="7">
    <location>
        <begin position="206"/>
        <end position="229"/>
    </location>
</feature>
<dbReference type="InterPro" id="IPR011701">
    <property type="entry name" value="MFS"/>
</dbReference>
<gene>
    <name evidence="9" type="ORF">BKCO1_26000134</name>
</gene>
<keyword evidence="3 7" id="KW-0812">Transmembrane</keyword>
<dbReference type="Pfam" id="PF07690">
    <property type="entry name" value="MFS_1"/>
    <property type="match status" value="1"/>
</dbReference>
<feature type="transmembrane region" description="Helical" evidence="7">
    <location>
        <begin position="259"/>
        <end position="281"/>
    </location>
</feature>
<proteinExistence type="predicted"/>
<comment type="subcellular location">
    <subcellularLocation>
        <location evidence="1">Membrane</location>
        <topology evidence="1">Multi-pass membrane protein</topology>
    </subcellularLocation>
</comment>
<evidence type="ECO:0000256" key="1">
    <source>
        <dbReference type="ARBA" id="ARBA00004141"/>
    </source>
</evidence>
<evidence type="ECO:0000313" key="9">
    <source>
        <dbReference type="EMBL" id="OJD33905.1"/>
    </source>
</evidence>
<dbReference type="Proteomes" id="UP000183809">
    <property type="component" value="Unassembled WGS sequence"/>
</dbReference>
<comment type="caution">
    <text evidence="9">The sequence shown here is derived from an EMBL/GenBank/DDBJ whole genome shotgun (WGS) entry which is preliminary data.</text>
</comment>
<keyword evidence="5 7" id="KW-0472">Membrane</keyword>
<evidence type="ECO:0000256" key="6">
    <source>
        <dbReference type="SAM" id="MobiDB-lite"/>
    </source>
</evidence>
<dbReference type="PRINTS" id="PR01035">
    <property type="entry name" value="TCRTETA"/>
</dbReference>
<feature type="compositionally biased region" description="Acidic residues" evidence="6">
    <location>
        <begin position="627"/>
        <end position="651"/>
    </location>
</feature>
<feature type="region of interest" description="Disordered" evidence="6">
    <location>
        <begin position="614"/>
        <end position="666"/>
    </location>
</feature>
<keyword evidence="2" id="KW-0813">Transport</keyword>
<dbReference type="Gene3D" id="1.20.1250.20">
    <property type="entry name" value="MFS general substrate transporter like domains"/>
    <property type="match status" value="1"/>
</dbReference>
<dbReference type="SUPFAM" id="SSF103473">
    <property type="entry name" value="MFS general substrate transporter"/>
    <property type="match status" value="1"/>
</dbReference>
<dbReference type="InterPro" id="IPR036259">
    <property type="entry name" value="MFS_trans_sf"/>
</dbReference>
<feature type="transmembrane region" description="Helical" evidence="7">
    <location>
        <begin position="470"/>
        <end position="491"/>
    </location>
</feature>
<evidence type="ECO:0000256" key="3">
    <source>
        <dbReference type="ARBA" id="ARBA00022692"/>
    </source>
</evidence>
<dbReference type="RefSeq" id="XP_020130165.1">
    <property type="nucleotide sequence ID" value="XM_020273392.1"/>
</dbReference>
<dbReference type="AlphaFoldDB" id="A0A1J9QZV8"/>
<feature type="transmembrane region" description="Helical" evidence="7">
    <location>
        <begin position="172"/>
        <end position="194"/>
    </location>
</feature>
<dbReference type="GeneID" id="31013653"/>
<dbReference type="PANTHER" id="PTHR23504:SF6">
    <property type="entry name" value="MULTIDRUG TRANSPORTER, PUTATIVE (AFU_ORTHOLOGUE AFUA_4G08740)-RELATED"/>
    <property type="match status" value="1"/>
</dbReference>
<feature type="region of interest" description="Disordered" evidence="6">
    <location>
        <begin position="313"/>
        <end position="367"/>
    </location>
</feature>
<evidence type="ECO:0000313" key="10">
    <source>
        <dbReference type="Proteomes" id="UP000183809"/>
    </source>
</evidence>
<dbReference type="EMBL" id="MNUE01000026">
    <property type="protein sequence ID" value="OJD33905.1"/>
    <property type="molecule type" value="Genomic_DNA"/>
</dbReference>
<evidence type="ECO:0000256" key="4">
    <source>
        <dbReference type="ARBA" id="ARBA00022989"/>
    </source>
</evidence>
<dbReference type="InterPro" id="IPR020846">
    <property type="entry name" value="MFS_dom"/>
</dbReference>
<keyword evidence="4 7" id="KW-1133">Transmembrane helix</keyword>
<evidence type="ECO:0000256" key="2">
    <source>
        <dbReference type="ARBA" id="ARBA00022448"/>
    </source>
</evidence>